<dbReference type="EMBL" id="LWGR01000007">
    <property type="protein sequence ID" value="KZM72546.1"/>
    <property type="molecule type" value="Genomic_DNA"/>
</dbReference>
<keyword evidence="2" id="KW-0560">Oxidoreductase</keyword>
<dbReference type="RefSeq" id="WP_067588548.1">
    <property type="nucleotide sequence ID" value="NZ_JABMCZ010000005.1"/>
</dbReference>
<dbReference type="GO" id="GO:0004497">
    <property type="term" value="F:monooxygenase activity"/>
    <property type="evidence" value="ECO:0007669"/>
    <property type="project" value="UniProtKB-KW"/>
</dbReference>
<dbReference type="InterPro" id="IPR051704">
    <property type="entry name" value="FAD_aromatic-hydroxylase"/>
</dbReference>
<dbReference type="InterPro" id="IPR036188">
    <property type="entry name" value="FAD/NAD-bd_sf"/>
</dbReference>
<dbReference type="Proteomes" id="UP000076512">
    <property type="component" value="Unassembled WGS sequence"/>
</dbReference>
<dbReference type="STRING" id="455432.AWN90_27460"/>
<dbReference type="PRINTS" id="PR00420">
    <property type="entry name" value="RNGMNOXGNASE"/>
</dbReference>
<gene>
    <name evidence="2" type="ORF">AWN90_27460</name>
</gene>
<dbReference type="Gene3D" id="3.30.9.10">
    <property type="entry name" value="D-Amino Acid Oxidase, subunit A, domain 2"/>
    <property type="match status" value="1"/>
</dbReference>
<dbReference type="PANTHER" id="PTHR46865:SF2">
    <property type="entry name" value="MONOOXYGENASE"/>
    <property type="match status" value="1"/>
</dbReference>
<organism evidence="2 3">
    <name type="scientific">Nocardia terpenica</name>
    <dbReference type="NCBI Taxonomy" id="455432"/>
    <lineage>
        <taxon>Bacteria</taxon>
        <taxon>Bacillati</taxon>
        <taxon>Actinomycetota</taxon>
        <taxon>Actinomycetes</taxon>
        <taxon>Mycobacteriales</taxon>
        <taxon>Nocardiaceae</taxon>
        <taxon>Nocardia</taxon>
    </lineage>
</organism>
<feature type="domain" description="FAD-binding" evidence="1">
    <location>
        <begin position="8"/>
        <end position="346"/>
    </location>
</feature>
<reference evidence="2 3" key="1">
    <citation type="submission" date="2016-04" db="EMBL/GenBank/DDBJ databases">
        <authorList>
            <person name="Evans L.H."/>
            <person name="Alamgir A."/>
            <person name="Owens N."/>
            <person name="Weber N.D."/>
            <person name="Virtaneva K."/>
            <person name="Barbian K."/>
            <person name="Babar A."/>
            <person name="Rosenke K."/>
        </authorList>
    </citation>
    <scope>NUCLEOTIDE SEQUENCE [LARGE SCALE GENOMIC DNA]</scope>
    <source>
        <strain evidence="2 3">IFM 0406</strain>
    </source>
</reference>
<protein>
    <submittedName>
        <fullName evidence="2">FAD-binding monooxygenase</fullName>
    </submittedName>
</protein>
<evidence type="ECO:0000313" key="2">
    <source>
        <dbReference type="EMBL" id="KZM72546.1"/>
    </source>
</evidence>
<dbReference type="SUPFAM" id="SSF51905">
    <property type="entry name" value="FAD/NAD(P)-binding domain"/>
    <property type="match status" value="1"/>
</dbReference>
<comment type="caution">
    <text evidence="2">The sequence shown here is derived from an EMBL/GenBank/DDBJ whole genome shotgun (WGS) entry which is preliminary data.</text>
</comment>
<dbReference type="PANTHER" id="PTHR46865">
    <property type="entry name" value="OXIDOREDUCTASE-RELATED"/>
    <property type="match status" value="1"/>
</dbReference>
<keyword evidence="2" id="KW-0503">Monooxygenase</keyword>
<evidence type="ECO:0000259" key="1">
    <source>
        <dbReference type="Pfam" id="PF01494"/>
    </source>
</evidence>
<name>A0A164LLS6_9NOCA</name>
<dbReference type="Gene3D" id="3.50.50.60">
    <property type="entry name" value="FAD/NAD(P)-binding domain"/>
    <property type="match status" value="1"/>
</dbReference>
<dbReference type="OrthoDB" id="3356051at2"/>
<dbReference type="AlphaFoldDB" id="A0A164LLS6"/>
<sequence>MSTTSPHILVSGGGIAGNAVALQLLRSGIRVTIVERAAAPRPGGQAVDLRGPSREAAERMGLMPGIRKYQLDDRGMAHVDARGRDFARMPKEMFEGKGFIADIEISRGDLNQVLLDEVSDAGGDLDYRYGEWIEALRQDGTGVDVTFVSGATERFDVVIGADGVHSATRRLAFGPEERFTTHLGGYMAFFTIPTPEGTEQGWMKLHAVPGANVAIRTDADPATSKAIIMLRCEVDPALRGDAEIQKRRIRTALADAGWHWPLVNAAMTDTPDFYFDQLARVDMPSLSAGRVTLLGDAGYCGSPLTGMGTAMAIVGAYVLAGEIASTPGDLAGALARYEERVKPFLAKAQELPGGAGIAMIVPKTTLGLRLTKLSARLMTSRLLRPIMMRLFTQTDDYELPTY</sequence>
<accession>A0A164LLS6</accession>
<dbReference type="Pfam" id="PF01494">
    <property type="entry name" value="FAD_binding_3"/>
    <property type="match status" value="1"/>
</dbReference>
<keyword evidence="3" id="KW-1185">Reference proteome</keyword>
<dbReference type="InterPro" id="IPR002938">
    <property type="entry name" value="FAD-bd"/>
</dbReference>
<dbReference type="GO" id="GO:0071949">
    <property type="term" value="F:FAD binding"/>
    <property type="evidence" value="ECO:0007669"/>
    <property type="project" value="InterPro"/>
</dbReference>
<evidence type="ECO:0000313" key="3">
    <source>
        <dbReference type="Proteomes" id="UP000076512"/>
    </source>
</evidence>
<proteinExistence type="predicted"/>